<accession>A0A2N6PHW9</accession>
<dbReference type="GeneID" id="86842437"/>
<protein>
    <recommendedName>
        <fullName evidence="4">Cys-tRNA(Pro)/Cys-tRNA(Cys) deacylase</fullName>
        <ecNumber evidence="4">4.2.-.-</ecNumber>
    </recommendedName>
</protein>
<dbReference type="InterPro" id="IPR036754">
    <property type="entry name" value="YbaK/aa-tRNA-synt-asso_dom_sf"/>
</dbReference>
<name>A0A2N6PHW9_9MICO</name>
<comment type="caution">
    <text evidence="7">The sequence shown here is derived from an EMBL/GenBank/DDBJ whole genome shotgun (WGS) entry which is preliminary data.</text>
</comment>
<evidence type="ECO:0000256" key="1">
    <source>
        <dbReference type="ARBA" id="ARBA00009798"/>
    </source>
</evidence>
<dbReference type="PANTHER" id="PTHR30411:SF0">
    <property type="entry name" value="CYS-TRNA(PRO)_CYS-TRNA(CYS) DEACYLASE YBAK"/>
    <property type="match status" value="1"/>
</dbReference>
<dbReference type="Proteomes" id="UP000235703">
    <property type="component" value="Unassembled WGS sequence"/>
</dbReference>
<organism evidence="7 8">
    <name type="scientific">Brevibacterium luteolum</name>
    <dbReference type="NCBI Taxonomy" id="199591"/>
    <lineage>
        <taxon>Bacteria</taxon>
        <taxon>Bacillati</taxon>
        <taxon>Actinomycetota</taxon>
        <taxon>Actinomycetes</taxon>
        <taxon>Micrococcales</taxon>
        <taxon>Brevibacteriaceae</taxon>
        <taxon>Brevibacterium</taxon>
    </lineage>
</organism>
<dbReference type="Proteomes" id="UP000549517">
    <property type="component" value="Unassembled WGS sequence"/>
</dbReference>
<proteinExistence type="inferred from homology"/>
<keyword evidence="2 4" id="KW-0648">Protein biosynthesis</keyword>
<evidence type="ECO:0000256" key="4">
    <source>
        <dbReference type="PIRNR" id="PIRNR006181"/>
    </source>
</evidence>
<dbReference type="EC" id="4.2.-.-" evidence="4"/>
<dbReference type="CDD" id="cd00002">
    <property type="entry name" value="YbaK_deacylase"/>
    <property type="match status" value="1"/>
</dbReference>
<evidence type="ECO:0000259" key="5">
    <source>
        <dbReference type="Pfam" id="PF04073"/>
    </source>
</evidence>
<dbReference type="GO" id="GO:0002161">
    <property type="term" value="F:aminoacyl-tRNA deacylase activity"/>
    <property type="evidence" value="ECO:0007669"/>
    <property type="project" value="InterPro"/>
</dbReference>
<feature type="domain" description="YbaK/aminoacyl-tRNA synthetase-associated" evidence="5">
    <location>
        <begin position="42"/>
        <end position="152"/>
    </location>
</feature>
<dbReference type="InterPro" id="IPR007214">
    <property type="entry name" value="YbaK/aa-tRNA-synth-assoc-dom"/>
</dbReference>
<evidence type="ECO:0000256" key="3">
    <source>
        <dbReference type="ARBA" id="ARBA00023239"/>
    </source>
</evidence>
<dbReference type="PANTHER" id="PTHR30411">
    <property type="entry name" value="CYTOPLASMIC PROTEIN"/>
    <property type="match status" value="1"/>
</dbReference>
<evidence type="ECO:0000256" key="2">
    <source>
        <dbReference type="ARBA" id="ARBA00022917"/>
    </source>
</evidence>
<evidence type="ECO:0000313" key="7">
    <source>
        <dbReference type="EMBL" id="PMB98288.1"/>
    </source>
</evidence>
<reference evidence="7 8" key="1">
    <citation type="submission" date="2017-09" db="EMBL/GenBank/DDBJ databases">
        <title>Bacterial strain isolated from the female urinary microbiota.</title>
        <authorList>
            <person name="Thomas-White K."/>
            <person name="Kumar N."/>
            <person name="Forster S."/>
            <person name="Putonti C."/>
            <person name="Lawley T."/>
            <person name="Wolfe A.J."/>
        </authorList>
    </citation>
    <scope>NUCLEOTIDE SEQUENCE [LARGE SCALE GENOMIC DNA]</scope>
    <source>
        <strain evidence="7 8">UMB0680</strain>
    </source>
</reference>
<dbReference type="EMBL" id="PNFZ01000003">
    <property type="protein sequence ID" value="PMB98288.1"/>
    <property type="molecule type" value="Genomic_DNA"/>
</dbReference>
<dbReference type="EMBL" id="JABEMC010000005">
    <property type="protein sequence ID" value="NNG79677.1"/>
    <property type="molecule type" value="Genomic_DNA"/>
</dbReference>
<dbReference type="AlphaFoldDB" id="A0A2N6PHW9"/>
<keyword evidence="8" id="KW-1185">Reference proteome</keyword>
<keyword evidence="3 4" id="KW-0456">Lyase</keyword>
<sequence length="166" mass="17757">MSIAARSHAAATPALRVLNLAGIDYSVHEFDHDPARRRYGTEASEKLGVESGRILKTLMIHVDQEPVVALVPVSGQLDLKAIAGVCGGKKAQLTGIAETERRTGYMIGGVSPFGQRNSSPVVMDLSAQDFSTVYVSAGRRGLEIELRPDDLVMLTNAQVARIASLD</sequence>
<evidence type="ECO:0000313" key="8">
    <source>
        <dbReference type="Proteomes" id="UP000235703"/>
    </source>
</evidence>
<dbReference type="InterPro" id="IPR004369">
    <property type="entry name" value="Prolyl-tRNA_editing_YbaK/EbsC"/>
</dbReference>
<dbReference type="GO" id="GO:0016829">
    <property type="term" value="F:lyase activity"/>
    <property type="evidence" value="ECO:0007669"/>
    <property type="project" value="UniProtKB-KW"/>
</dbReference>
<comment type="similarity">
    <text evidence="1 4">Belongs to the prolyl-tRNA editing family. YbaK/EbsC subfamily.</text>
</comment>
<dbReference type="Gene3D" id="3.90.960.10">
    <property type="entry name" value="YbaK/aminoacyl-tRNA synthetase-associated domain"/>
    <property type="match status" value="1"/>
</dbReference>
<dbReference type="RefSeq" id="WP_102162084.1">
    <property type="nucleotide sequence ID" value="NZ_BAAAKH010000011.1"/>
</dbReference>
<dbReference type="NCBIfam" id="TIGR00011">
    <property type="entry name" value="YbaK_EbsC"/>
    <property type="match status" value="1"/>
</dbReference>
<dbReference type="Pfam" id="PF04073">
    <property type="entry name" value="tRNA_edit"/>
    <property type="match status" value="1"/>
</dbReference>
<dbReference type="GO" id="GO:0006412">
    <property type="term" value="P:translation"/>
    <property type="evidence" value="ECO:0007669"/>
    <property type="project" value="UniProtKB-KW"/>
</dbReference>
<dbReference type="OrthoDB" id="9809296at2"/>
<gene>
    <name evidence="6" type="primary">ybaK</name>
    <name evidence="7" type="ORF">CJ198_07970</name>
    <name evidence="6" type="ORF">HLA91_09865</name>
</gene>
<evidence type="ECO:0000313" key="6">
    <source>
        <dbReference type="EMBL" id="NNG79677.1"/>
    </source>
</evidence>
<evidence type="ECO:0000313" key="9">
    <source>
        <dbReference type="Proteomes" id="UP000549517"/>
    </source>
</evidence>
<reference evidence="6 9" key="2">
    <citation type="submission" date="2020-05" db="EMBL/GenBank/DDBJ databases">
        <title>MicrobeNet Type strains.</title>
        <authorList>
            <person name="Nicholson A.C."/>
        </authorList>
    </citation>
    <scope>NUCLEOTIDE SEQUENCE [LARGE SCALE GENOMIC DNA]</scope>
    <source>
        <strain evidence="6 9">CCUG 46604</strain>
    </source>
</reference>
<dbReference type="PIRSF" id="PIRSF006181">
    <property type="entry name" value="EbsC_YbaK"/>
    <property type="match status" value="1"/>
</dbReference>
<dbReference type="SUPFAM" id="SSF55826">
    <property type="entry name" value="YbaK/ProRS associated domain"/>
    <property type="match status" value="1"/>
</dbReference>